<dbReference type="Proteomes" id="UP000000322">
    <property type="component" value="Chromosome"/>
</dbReference>
<feature type="domain" description="HTH cro/C1-type" evidence="1">
    <location>
        <begin position="36"/>
        <end position="83"/>
    </location>
</feature>
<keyword evidence="3" id="KW-1185">Reference proteome</keyword>
<dbReference type="CDD" id="cd00093">
    <property type="entry name" value="HTH_XRE"/>
    <property type="match status" value="1"/>
</dbReference>
<dbReference type="Pfam" id="PF17765">
    <property type="entry name" value="MLTR_LBD"/>
    <property type="match status" value="1"/>
</dbReference>
<dbReference type="Pfam" id="PF13560">
    <property type="entry name" value="HTH_31"/>
    <property type="match status" value="1"/>
</dbReference>
<dbReference type="InterPro" id="IPR010982">
    <property type="entry name" value="Lambda_DNA-bd_dom_sf"/>
</dbReference>
<dbReference type="PANTHER" id="PTHR35010">
    <property type="entry name" value="BLL4672 PROTEIN-RELATED"/>
    <property type="match status" value="1"/>
</dbReference>
<dbReference type="KEGG" id="ske:Sked_12000"/>
<dbReference type="InterPro" id="IPR041413">
    <property type="entry name" value="MLTR_LBD"/>
</dbReference>
<dbReference type="InterPro" id="IPR001387">
    <property type="entry name" value="Cro/C1-type_HTH"/>
</dbReference>
<protein>
    <submittedName>
        <fullName evidence="2">Helix-turn-helix protein</fullName>
    </submittedName>
</protein>
<accession>D1BE65</accession>
<dbReference type="PROSITE" id="PS50943">
    <property type="entry name" value="HTH_CROC1"/>
    <property type="match status" value="1"/>
</dbReference>
<dbReference type="SUPFAM" id="SSF47413">
    <property type="entry name" value="lambda repressor-like DNA-binding domains"/>
    <property type="match status" value="1"/>
</dbReference>
<dbReference type="EMBL" id="CP001819">
    <property type="protein sequence ID" value="ACZ21143.1"/>
    <property type="molecule type" value="Genomic_DNA"/>
</dbReference>
<gene>
    <name evidence="2" type="ordered locus">Sked_12000</name>
</gene>
<dbReference type="STRING" id="446469.Sked_12000"/>
<sequence length="303" mass="32466">MDLKAETSEFLSTRRARITPDRAGLPAYGGNRRVPGLRREEVAMLAGVSVDYYTRLERGNLGGASDEVLEALAAALQLDEAERGHLFDLARTANASGAARSRARKTPAAVLRPATQRILDAMGGVPAIVRNGRLDVLGTNTLGRALYAPMYDSPTYVPGTPVNTARFHFLDPVAAGAYWGDKAARVAHDAVAILRAEAGKNPYDTGLTALVGELSTRSEDFRQMWASHDVRYHRSGTKVFHHPAVGMLELDYEALVLPADPGLQLNVYTAAAGSPSDDGLRLLASWAATASEDAGVGDESLRR</sequence>
<evidence type="ECO:0000259" key="1">
    <source>
        <dbReference type="PROSITE" id="PS50943"/>
    </source>
</evidence>
<dbReference type="OrthoDB" id="3518652at2"/>
<dbReference type="RefSeq" id="WP_012866212.1">
    <property type="nucleotide sequence ID" value="NC_013521.1"/>
</dbReference>
<proteinExistence type="predicted"/>
<dbReference type="Gene3D" id="3.30.450.180">
    <property type="match status" value="1"/>
</dbReference>
<evidence type="ECO:0000313" key="3">
    <source>
        <dbReference type="Proteomes" id="UP000000322"/>
    </source>
</evidence>
<dbReference type="GO" id="GO:0003677">
    <property type="term" value="F:DNA binding"/>
    <property type="evidence" value="ECO:0007669"/>
    <property type="project" value="InterPro"/>
</dbReference>
<organism evidence="2 3">
    <name type="scientific">Sanguibacter keddieii (strain ATCC 51767 / DSM 10542 / NCFB 3025 / ST-74)</name>
    <dbReference type="NCBI Taxonomy" id="446469"/>
    <lineage>
        <taxon>Bacteria</taxon>
        <taxon>Bacillati</taxon>
        <taxon>Actinomycetota</taxon>
        <taxon>Actinomycetes</taxon>
        <taxon>Micrococcales</taxon>
        <taxon>Sanguibacteraceae</taxon>
        <taxon>Sanguibacter</taxon>
    </lineage>
</organism>
<dbReference type="eggNOG" id="COG1396">
    <property type="taxonomic scope" value="Bacteria"/>
</dbReference>
<dbReference type="Gene3D" id="1.10.260.40">
    <property type="entry name" value="lambda repressor-like DNA-binding domains"/>
    <property type="match status" value="1"/>
</dbReference>
<name>D1BE65_SANKS</name>
<dbReference type="HOGENOM" id="CLU_057862_1_0_11"/>
<evidence type="ECO:0000313" key="2">
    <source>
        <dbReference type="EMBL" id="ACZ21143.1"/>
    </source>
</evidence>
<dbReference type="SMART" id="SM00530">
    <property type="entry name" value="HTH_XRE"/>
    <property type="match status" value="1"/>
</dbReference>
<reference evidence="2 3" key="1">
    <citation type="journal article" date="2009" name="Stand. Genomic Sci.">
        <title>Complete genome sequence of Sanguibacter keddieii type strain (ST-74).</title>
        <authorList>
            <person name="Ivanova N."/>
            <person name="Sikorski J."/>
            <person name="Sims D."/>
            <person name="Brettin T."/>
            <person name="Detter J.C."/>
            <person name="Han C."/>
            <person name="Lapidus A."/>
            <person name="Copeland A."/>
            <person name="Glavina Del Rio T."/>
            <person name="Nolan M."/>
            <person name="Chen F."/>
            <person name="Lucas S."/>
            <person name="Tice H."/>
            <person name="Cheng J.F."/>
            <person name="Bruce D."/>
            <person name="Goodwin L."/>
            <person name="Pitluck S."/>
            <person name="Pati A."/>
            <person name="Mavromatis K."/>
            <person name="Chen A."/>
            <person name="Palaniappan K."/>
            <person name="D'haeseleer P."/>
            <person name="Chain P."/>
            <person name="Bristow J."/>
            <person name="Eisen J.A."/>
            <person name="Markowitz V."/>
            <person name="Hugenholtz P."/>
            <person name="Goker M."/>
            <person name="Pukall R."/>
            <person name="Klenk H.P."/>
            <person name="Kyrpides N.C."/>
        </authorList>
    </citation>
    <scope>NUCLEOTIDE SEQUENCE [LARGE SCALE GENOMIC DNA]</scope>
    <source>
        <strain evidence="3">ATCC 51767 / DSM 10542 / NCFB 3025 / ST-74</strain>
    </source>
</reference>
<dbReference type="AlphaFoldDB" id="D1BE65"/>
<dbReference type="PANTHER" id="PTHR35010:SF2">
    <property type="entry name" value="BLL4672 PROTEIN"/>
    <property type="match status" value="1"/>
</dbReference>